<evidence type="ECO:0000256" key="14">
    <source>
        <dbReference type="ARBA" id="ARBA00031542"/>
    </source>
</evidence>
<dbReference type="GO" id="GO:0016042">
    <property type="term" value="P:lipid catabolic process"/>
    <property type="evidence" value="ECO:0007669"/>
    <property type="project" value="UniProtKB-UniRule"/>
</dbReference>
<feature type="compositionally biased region" description="Low complexity" evidence="17">
    <location>
        <begin position="35"/>
        <end position="52"/>
    </location>
</feature>
<dbReference type="GO" id="GO:0005886">
    <property type="term" value="C:plasma membrane"/>
    <property type="evidence" value="ECO:0007669"/>
    <property type="project" value="UniProtKB-SubCell"/>
</dbReference>
<dbReference type="Pfam" id="PF03280">
    <property type="entry name" value="Lipase_chap"/>
    <property type="match status" value="1"/>
</dbReference>
<dbReference type="RefSeq" id="WP_241570816.1">
    <property type="nucleotide sequence ID" value="NZ_JAKUML010000005.1"/>
</dbReference>
<evidence type="ECO:0000256" key="7">
    <source>
        <dbReference type="ARBA" id="ARBA00022692"/>
    </source>
</evidence>
<dbReference type="AlphaFoldDB" id="A0A9X2B5T9"/>
<sequence>MLNFRKDSVFIILPIIFILLIGGALLWLKSGDENNSNAEQQQNESSSTSSNQFDPTNPNATSTGNAQYSSASQQDIEVDCKMNLNASQRLIINEQTKNCFEFFITQYGEKNIDQIKADFEKYIKANYQEPALSQILDLWSRYMDYREQLGKLQPPSSNANSAKYYREVYEKQQNLRKTYFSREEIEGLFGEENLYHEYTLKRMEVMENKSLSEAEKAKQLKSLFDQLPADWKENLEQMNKLEDLRSLTADLKARNASPQEIRQMRLNLVGAEATERLEALDTQRSQWQQQVTSYLSERETIMQSGLSDSAKTAAINDLKQQQFSSEQDRLRLNTFETIHDQGGKLPFN</sequence>
<comment type="caution">
    <text evidence="18">The sequence shown here is derived from an EMBL/GenBank/DDBJ whole genome shotgun (WGS) entry which is preliminary data.</text>
</comment>
<evidence type="ECO:0000256" key="12">
    <source>
        <dbReference type="ARBA" id="ARBA00023186"/>
    </source>
</evidence>
<keyword evidence="9 16" id="KW-1133">Transmembrane helix</keyword>
<evidence type="ECO:0000256" key="5">
    <source>
        <dbReference type="ARBA" id="ARBA00022475"/>
    </source>
</evidence>
<name>A0A9X2B5T9_9GAMM</name>
<dbReference type="GO" id="GO:0006457">
    <property type="term" value="P:protein folding"/>
    <property type="evidence" value="ECO:0007669"/>
    <property type="project" value="UniProtKB-UniRule"/>
</dbReference>
<keyword evidence="12 16" id="KW-0143">Chaperone</keyword>
<keyword evidence="10 16" id="KW-0443">Lipid metabolism</keyword>
<dbReference type="Proteomes" id="UP001139701">
    <property type="component" value="Unassembled WGS sequence"/>
</dbReference>
<keyword evidence="5 16" id="KW-1003">Cell membrane</keyword>
<proteinExistence type="inferred from homology"/>
<evidence type="ECO:0000256" key="17">
    <source>
        <dbReference type="SAM" id="MobiDB-lite"/>
    </source>
</evidence>
<evidence type="ECO:0000313" key="18">
    <source>
        <dbReference type="EMBL" id="MCJ8146121.1"/>
    </source>
</evidence>
<feature type="transmembrane region" description="Helical" evidence="16">
    <location>
        <begin position="9"/>
        <end position="28"/>
    </location>
</feature>
<dbReference type="GO" id="GO:0051082">
    <property type="term" value="F:unfolded protein binding"/>
    <property type="evidence" value="ECO:0007669"/>
    <property type="project" value="UniProtKB-UniRule"/>
</dbReference>
<evidence type="ECO:0000256" key="13">
    <source>
        <dbReference type="ARBA" id="ARBA00030948"/>
    </source>
</evidence>
<feature type="region of interest" description="Disordered" evidence="17">
    <location>
        <begin position="35"/>
        <end position="68"/>
    </location>
</feature>
<evidence type="ECO:0000256" key="15">
    <source>
        <dbReference type="ARBA" id="ARBA00033028"/>
    </source>
</evidence>
<protein>
    <recommendedName>
        <fullName evidence="4 16">Lipase chaperone</fullName>
    </recommendedName>
    <alternativeName>
        <fullName evidence="16">Lipase activator protein</fullName>
    </alternativeName>
    <alternativeName>
        <fullName evidence="15 16">Lipase foldase</fullName>
    </alternativeName>
    <alternativeName>
        <fullName evidence="13 16">Lipase helper protein</fullName>
    </alternativeName>
    <alternativeName>
        <fullName evidence="14 16">Lipase modulator</fullName>
    </alternativeName>
</protein>
<evidence type="ECO:0000256" key="11">
    <source>
        <dbReference type="ARBA" id="ARBA00023136"/>
    </source>
</evidence>
<keyword evidence="6 16" id="KW-0997">Cell inner membrane</keyword>
<evidence type="ECO:0000256" key="2">
    <source>
        <dbReference type="ARBA" id="ARBA00004383"/>
    </source>
</evidence>
<evidence type="ECO:0000256" key="6">
    <source>
        <dbReference type="ARBA" id="ARBA00022519"/>
    </source>
</evidence>
<dbReference type="EMBL" id="JAKUML010000005">
    <property type="protein sequence ID" value="MCJ8146121.1"/>
    <property type="molecule type" value="Genomic_DNA"/>
</dbReference>
<comment type="similarity">
    <text evidence="3 16">Belongs to the lipase chaperone family.</text>
</comment>
<evidence type="ECO:0000256" key="8">
    <source>
        <dbReference type="ARBA" id="ARBA00022963"/>
    </source>
</evidence>
<keyword evidence="8 16" id="KW-0442">Lipid degradation</keyword>
<evidence type="ECO:0000256" key="9">
    <source>
        <dbReference type="ARBA" id="ARBA00022989"/>
    </source>
</evidence>
<keyword evidence="11 16" id="KW-0472">Membrane</keyword>
<gene>
    <name evidence="16" type="primary">lifO</name>
    <name evidence="18" type="ORF">MKI79_04215</name>
</gene>
<evidence type="ECO:0000256" key="10">
    <source>
        <dbReference type="ARBA" id="ARBA00023098"/>
    </source>
</evidence>
<dbReference type="SUPFAM" id="SSF158855">
    <property type="entry name" value="Lipase chaperone-like"/>
    <property type="match status" value="1"/>
</dbReference>
<evidence type="ECO:0000256" key="1">
    <source>
        <dbReference type="ARBA" id="ARBA00003280"/>
    </source>
</evidence>
<comment type="subcellular location">
    <subcellularLocation>
        <location evidence="2">Cell inner membrane</location>
        <topology evidence="2">Single-pass membrane protein</topology>
        <orientation evidence="2">Periplasmic side</orientation>
    </subcellularLocation>
</comment>
<keyword evidence="19" id="KW-1185">Reference proteome</keyword>
<evidence type="ECO:0000256" key="4">
    <source>
        <dbReference type="ARBA" id="ARBA00019692"/>
    </source>
</evidence>
<keyword evidence="7 16" id="KW-0812">Transmembrane</keyword>
<reference evidence="18" key="1">
    <citation type="submission" date="2022-02" db="EMBL/GenBank/DDBJ databases">
        <title>Acinetobacter A3.8 sp. nov., isolated from Sediment (Zhairuo Island).</title>
        <authorList>
            <person name="Zheng K."/>
        </authorList>
    </citation>
    <scope>NUCLEOTIDE SEQUENCE</scope>
    <source>
        <strain evidence="18">A3.8</strain>
    </source>
</reference>
<evidence type="ECO:0000256" key="16">
    <source>
        <dbReference type="HAMAP-Rule" id="MF_00790"/>
    </source>
</evidence>
<organism evidence="18 19">
    <name type="scientific">Acinetobacter sedimenti</name>
    <dbReference type="NCBI Taxonomy" id="2919922"/>
    <lineage>
        <taxon>Bacteria</taxon>
        <taxon>Pseudomonadati</taxon>
        <taxon>Pseudomonadota</taxon>
        <taxon>Gammaproteobacteria</taxon>
        <taxon>Moraxellales</taxon>
        <taxon>Moraxellaceae</taxon>
        <taxon>Acinetobacter</taxon>
    </lineage>
</organism>
<feature type="compositionally biased region" description="Polar residues" evidence="17">
    <location>
        <begin position="53"/>
        <end position="68"/>
    </location>
</feature>
<dbReference type="HAMAP" id="MF_00790">
    <property type="entry name" value="Lipase_chap"/>
    <property type="match status" value="1"/>
</dbReference>
<comment type="function">
    <text evidence="1 16">May be involved in the folding of the extracellular lipase during its passage through the periplasm.</text>
</comment>
<accession>A0A9X2B5T9</accession>
<evidence type="ECO:0000313" key="19">
    <source>
        <dbReference type="Proteomes" id="UP001139701"/>
    </source>
</evidence>
<dbReference type="InterPro" id="IPR004961">
    <property type="entry name" value="Lipase_chaperone"/>
</dbReference>
<evidence type="ECO:0000256" key="3">
    <source>
        <dbReference type="ARBA" id="ARBA00010358"/>
    </source>
</evidence>